<proteinExistence type="predicted"/>
<keyword evidence="3" id="KW-1185">Reference proteome</keyword>
<organism evidence="2 3">
    <name type="scientific">Flammeovirga kamogawensis</name>
    <dbReference type="NCBI Taxonomy" id="373891"/>
    <lineage>
        <taxon>Bacteria</taxon>
        <taxon>Pseudomonadati</taxon>
        <taxon>Bacteroidota</taxon>
        <taxon>Cytophagia</taxon>
        <taxon>Cytophagales</taxon>
        <taxon>Flammeovirgaceae</taxon>
        <taxon>Flammeovirga</taxon>
    </lineage>
</organism>
<reference evidence="2 3" key="1">
    <citation type="submission" date="2021-05" db="EMBL/GenBank/DDBJ databases">
        <title>Comparative genomic studies on the polysaccharide-degrading batcterial strains of the Flammeovirga genus.</title>
        <authorList>
            <person name="Zewei F."/>
            <person name="Zheng Z."/>
            <person name="Yu L."/>
            <person name="Ruyue G."/>
            <person name="Yanhong M."/>
            <person name="Yuanyuan C."/>
            <person name="Jingyan G."/>
            <person name="Wenjun H."/>
        </authorList>
    </citation>
    <scope>NUCLEOTIDE SEQUENCE [LARGE SCALE GENOMIC DNA]</scope>
    <source>
        <strain evidence="2 3">YS10</strain>
        <plasmid evidence="2 3">p1</plasmid>
    </source>
</reference>
<evidence type="ECO:0000313" key="2">
    <source>
        <dbReference type="EMBL" id="QWG10416.1"/>
    </source>
</evidence>
<dbReference type="EMBL" id="CP076130">
    <property type="protein sequence ID" value="QWG10416.1"/>
    <property type="molecule type" value="Genomic_DNA"/>
</dbReference>
<feature type="signal peptide" evidence="1">
    <location>
        <begin position="1"/>
        <end position="20"/>
    </location>
</feature>
<keyword evidence="2" id="KW-0614">Plasmid</keyword>
<dbReference type="PANTHER" id="PTHR45632">
    <property type="entry name" value="LD33804P"/>
    <property type="match status" value="1"/>
</dbReference>
<dbReference type="Proteomes" id="UP000682802">
    <property type="component" value="Plasmid p1"/>
</dbReference>
<keyword evidence="1" id="KW-0732">Signal</keyword>
<protein>
    <recommendedName>
        <fullName evidence="4">Galactose oxidase</fullName>
    </recommendedName>
</protein>
<dbReference type="SUPFAM" id="SSF117281">
    <property type="entry name" value="Kelch motif"/>
    <property type="match status" value="1"/>
</dbReference>
<evidence type="ECO:0000256" key="1">
    <source>
        <dbReference type="SAM" id="SignalP"/>
    </source>
</evidence>
<dbReference type="RefSeq" id="WP_144077312.1">
    <property type="nucleotide sequence ID" value="NZ_CP076130.1"/>
</dbReference>
<name>A0ABX8H4Q8_9BACT</name>
<dbReference type="Pfam" id="PF24681">
    <property type="entry name" value="Kelch_KLHDC2_KLHL20_DRC7"/>
    <property type="match status" value="1"/>
</dbReference>
<evidence type="ECO:0000313" key="3">
    <source>
        <dbReference type="Proteomes" id="UP000682802"/>
    </source>
</evidence>
<dbReference type="InterPro" id="IPR015915">
    <property type="entry name" value="Kelch-typ_b-propeller"/>
</dbReference>
<dbReference type="Gene3D" id="2.120.10.80">
    <property type="entry name" value="Kelch-type beta propeller"/>
    <property type="match status" value="2"/>
</dbReference>
<accession>A0ABX8H4Q8</accession>
<gene>
    <name evidence="2" type="ORF">KM029_25915</name>
</gene>
<evidence type="ECO:0008006" key="4">
    <source>
        <dbReference type="Google" id="ProtNLM"/>
    </source>
</evidence>
<feature type="chain" id="PRO_5045187396" description="Galactose oxidase" evidence="1">
    <location>
        <begin position="21"/>
        <end position="325"/>
    </location>
</feature>
<sequence>MKTILLLLLTLVLSSSTLPVSDTLLKFDIHKKALMPSGAYDFGAEIYKGKIYTFLESTRNLKTSRNTNYRNGVVCVYDISTNKWEAINEIPKRQKGASSTIINNKIYLVGGYDSDLIQVYNIDTNEWEEDFKLPFKFHFTTVESYNNKLFIIGGYANGRDVGQSSGVQILDDVHIYNTSTKEWKKGMPYHRKASGLNSLKYKNEFYVWSKNEMFKYNPRKDTWTIFKPLMNKMQYSQEGTVLNNKFYFTNGINSGSELAKSTKKLYSYDIKSGRFDASIDDLIYGRKKNYKVFGYNNSVYILGGKNDEYEGNIAIDDLIELQIKN</sequence>
<geneLocation type="plasmid" evidence="2 3">
    <name>p1</name>
</geneLocation>